<dbReference type="PANTHER" id="PTHR22922">
    <property type="entry name" value="GPI-ANCHORED PROTEIN P137"/>
    <property type="match status" value="1"/>
</dbReference>
<feature type="domain" description="Caprin-1 dimerization" evidence="3">
    <location>
        <begin position="98"/>
        <end position="214"/>
    </location>
</feature>
<keyword evidence="5" id="KW-1185">Reference proteome</keyword>
<dbReference type="GO" id="GO:0003723">
    <property type="term" value="F:RNA binding"/>
    <property type="evidence" value="ECO:0007669"/>
    <property type="project" value="TreeGrafter"/>
</dbReference>
<dbReference type="GO" id="GO:0005737">
    <property type="term" value="C:cytoplasm"/>
    <property type="evidence" value="ECO:0007669"/>
    <property type="project" value="TreeGrafter"/>
</dbReference>
<evidence type="ECO:0000313" key="5">
    <source>
        <dbReference type="Proteomes" id="UP000283509"/>
    </source>
</evidence>
<dbReference type="Pfam" id="PF18293">
    <property type="entry name" value="Caprin-1_dimer"/>
    <property type="match status" value="1"/>
</dbReference>
<dbReference type="OrthoDB" id="10062814at2759"/>
<feature type="compositionally biased region" description="Pro residues" evidence="2">
    <location>
        <begin position="335"/>
        <end position="376"/>
    </location>
</feature>
<dbReference type="STRING" id="6689.A0A423TWD5"/>
<comment type="caution">
    <text evidence="4">The sequence shown here is derived from an EMBL/GenBank/DDBJ whole genome shotgun (WGS) entry which is preliminary data.</text>
</comment>
<feature type="compositionally biased region" description="Gly residues" evidence="2">
    <location>
        <begin position="590"/>
        <end position="668"/>
    </location>
</feature>
<feature type="region of interest" description="Disordered" evidence="2">
    <location>
        <begin position="415"/>
        <end position="455"/>
    </location>
</feature>
<dbReference type="PANTHER" id="PTHR22922:SF19">
    <property type="entry name" value="CAPRIN HOMOLOG"/>
    <property type="match status" value="1"/>
</dbReference>
<dbReference type="InterPro" id="IPR041637">
    <property type="entry name" value="Caprin-1_dimer"/>
</dbReference>
<feature type="compositionally biased region" description="Pro residues" evidence="2">
    <location>
        <begin position="487"/>
        <end position="499"/>
    </location>
</feature>
<reference evidence="4 5" key="2">
    <citation type="submission" date="2019-01" db="EMBL/GenBank/DDBJ databases">
        <title>The decoding of complex shrimp genome reveals the adaptation for benthos swimmer, frequently molting mechanism and breeding impact on genome.</title>
        <authorList>
            <person name="Sun Y."/>
            <person name="Gao Y."/>
            <person name="Yu Y."/>
        </authorList>
    </citation>
    <scope>NUCLEOTIDE SEQUENCE [LARGE SCALE GENOMIC DNA]</scope>
    <source>
        <tissue evidence="4">Muscle</tissue>
    </source>
</reference>
<dbReference type="InterPro" id="IPR028816">
    <property type="entry name" value="Caprin"/>
</dbReference>
<evidence type="ECO:0000313" key="4">
    <source>
        <dbReference type="EMBL" id="ROT80781.1"/>
    </source>
</evidence>
<feature type="compositionally biased region" description="Pro residues" evidence="2">
    <location>
        <begin position="313"/>
        <end position="326"/>
    </location>
</feature>
<feature type="region of interest" description="Disordered" evidence="2">
    <location>
        <begin position="479"/>
        <end position="681"/>
    </location>
</feature>
<dbReference type="AlphaFoldDB" id="A0A423TWD5"/>
<dbReference type="EMBL" id="QCYY01001070">
    <property type="protein sequence ID" value="ROT80781.1"/>
    <property type="molecule type" value="Genomic_DNA"/>
</dbReference>
<evidence type="ECO:0000259" key="3">
    <source>
        <dbReference type="Pfam" id="PF18293"/>
    </source>
</evidence>
<feature type="compositionally biased region" description="Low complexity" evidence="2">
    <location>
        <begin position="519"/>
        <end position="537"/>
    </location>
</feature>
<dbReference type="Proteomes" id="UP000283509">
    <property type="component" value="Unassembled WGS sequence"/>
</dbReference>
<protein>
    <submittedName>
        <fullName evidence="4">Putative caprin-1-like isoform X2</fullName>
    </submittedName>
</protein>
<gene>
    <name evidence="4" type="ORF">C7M84_000474</name>
</gene>
<name>A0A423TWD5_PENVA</name>
<feature type="compositionally biased region" description="Polar residues" evidence="2">
    <location>
        <begin position="569"/>
        <end position="578"/>
    </location>
</feature>
<accession>A0A423TWD5</accession>
<evidence type="ECO:0000256" key="2">
    <source>
        <dbReference type="SAM" id="MobiDB-lite"/>
    </source>
</evidence>
<proteinExistence type="inferred from homology"/>
<comment type="similarity">
    <text evidence="1">Belongs to the caprin family.</text>
</comment>
<sequence>MPSASLKQDTRGSTDNLEPIQKVATLLEKKIRNLEKRRTKLEQYRVDIRAGKKLNEDQQLAIQNYDNVLANLDLMRELSQQCSNIVSEHNKVSKRQLKREQQERFQEEVNRVKEILKIQEVLHQMGQEEARTDFLAGTNGAVQLEPENINQLDAFFKLVTPTRTEGQPLPEFNDELRKAGEHFLHLLEGRNKEVANTTYKALRNIVEQISVCCYPERKPTTTEEAVSKEPEKDVVAEEYTNGMIGEETELIAPAMEEVVNNITTEGPPPGLVLPTVTPPPLPSAINQEPNPVTPTQEAIVAAMAQMTTAAVPGAPPAAPGLPPAPPSYFTQAAPQPLPQQPPQQAPQQVPQPAPPQAPQQPPPQQAATPLQPPPPQLQQISLSDLVSPGSFDFLQESQVAQEPPTVYMDPAVVSIGSVKPDPQRTMSPVQQQPQPPTPMVAPGQDPTHPSNISTQTYTNQTFNNINVAAYSQGVPVYPNNPVVDSTPNPPPPIPLPPQARPQEKVEVEFNPEASPWTEQQPPAQQSGPVVQQQQQQPEENTWGVQDVPVNGDDKWAGGETGNWEEFDENQVNQAQAPTNGHGDYERRGGYRGGRGRGFGTRGGFRGGRGNSGGGGGYQNGRGAYGGGYGGGGYRGGRGGMGGGPRGGRGGFRGQGPRGNFRGRGGGYQGQRPPYQQQHQQQ</sequence>
<evidence type="ECO:0000256" key="1">
    <source>
        <dbReference type="ARBA" id="ARBA00007950"/>
    </source>
</evidence>
<feature type="compositionally biased region" description="Low complexity" evidence="2">
    <location>
        <begin position="669"/>
        <end position="681"/>
    </location>
</feature>
<reference evidence="4 5" key="1">
    <citation type="submission" date="2018-04" db="EMBL/GenBank/DDBJ databases">
        <authorList>
            <person name="Zhang X."/>
            <person name="Yuan J."/>
            <person name="Li F."/>
            <person name="Xiang J."/>
        </authorList>
    </citation>
    <scope>NUCLEOTIDE SEQUENCE [LARGE SCALE GENOMIC DNA]</scope>
    <source>
        <tissue evidence="4">Muscle</tissue>
    </source>
</reference>
<feature type="region of interest" description="Disordered" evidence="2">
    <location>
        <begin position="311"/>
        <end position="380"/>
    </location>
</feature>
<organism evidence="4 5">
    <name type="scientific">Penaeus vannamei</name>
    <name type="common">Whiteleg shrimp</name>
    <name type="synonym">Litopenaeus vannamei</name>
    <dbReference type="NCBI Taxonomy" id="6689"/>
    <lineage>
        <taxon>Eukaryota</taxon>
        <taxon>Metazoa</taxon>
        <taxon>Ecdysozoa</taxon>
        <taxon>Arthropoda</taxon>
        <taxon>Crustacea</taxon>
        <taxon>Multicrustacea</taxon>
        <taxon>Malacostraca</taxon>
        <taxon>Eumalacostraca</taxon>
        <taxon>Eucarida</taxon>
        <taxon>Decapoda</taxon>
        <taxon>Dendrobranchiata</taxon>
        <taxon>Penaeoidea</taxon>
        <taxon>Penaeidae</taxon>
        <taxon>Penaeus</taxon>
    </lineage>
</organism>